<evidence type="ECO:0000259" key="2">
    <source>
        <dbReference type="Pfam" id="PF07510"/>
    </source>
</evidence>
<dbReference type="Proteomes" id="UP000349590">
    <property type="component" value="Unassembled WGS sequence"/>
</dbReference>
<dbReference type="AlphaFoldDB" id="Q8GN07"/>
<dbReference type="EMBL" id="AF542651">
    <property type="protein sequence ID" value="AAN33176.1"/>
    <property type="molecule type" value="Genomic_DNA"/>
</dbReference>
<evidence type="ECO:0000313" key="5">
    <source>
        <dbReference type="EMBL" id="EDP7180949.1"/>
    </source>
</evidence>
<reference evidence="4 6" key="2">
    <citation type="submission" date="2019-04" db="EMBL/GenBank/DDBJ databases">
        <authorList>
            <consortium name="PulseNet: The National Subtyping Network for Foodborne Disease Surveillance"/>
            <person name="Tarr C.L."/>
            <person name="Trees E."/>
            <person name="Katz L.S."/>
            <person name="Carleton-Romer H.A."/>
            <person name="Stroika S."/>
            <person name="Kucerova Z."/>
            <person name="Roache K.F."/>
            <person name="Sabol A.L."/>
            <person name="Besser J."/>
            <person name="Gerner-Smidt P."/>
        </authorList>
    </citation>
    <scope>NUCLEOTIDE SEQUENCE [LARGE SCALE GENOMIC DNA]</scope>
    <source>
        <strain evidence="4 6">PNUSAC009041</strain>
        <strain evidence="5 7">PNUSAC013726</strain>
    </source>
</reference>
<reference evidence="3" key="1">
    <citation type="journal article" date="2005" name="Microbiology">
        <title>Diversity within the Campylobacter jejuni type I restriction-modification loci.</title>
        <authorList>
            <person name="Miller W.G."/>
            <person name="Pearson B.M."/>
            <person name="Wells J.M."/>
            <person name="Parker C.T."/>
            <person name="Kapitonov V.V."/>
            <person name="Mandrell R.E."/>
        </authorList>
    </citation>
    <scope>NUCLEOTIDE SEQUENCE</scope>
    <source>
        <strain evidence="3">RM3146</strain>
    </source>
</reference>
<dbReference type="EMBL" id="AACCII010000006">
    <property type="protein sequence ID" value="EAJ9718878.1"/>
    <property type="molecule type" value="Genomic_DNA"/>
</dbReference>
<gene>
    <name evidence="3" type="primary">rloF</name>
    <name evidence="4" type="ORF">E8P16_05385</name>
    <name evidence="5" type="ORF">GNO00_05160</name>
</gene>
<protein>
    <submittedName>
        <fullName evidence="4">DUF262 domain-containing protein</fullName>
    </submittedName>
    <submittedName>
        <fullName evidence="3">RloF</fullName>
    </submittedName>
</protein>
<organism evidence="3">
    <name type="scientific">Campylobacter jejuni</name>
    <dbReference type="NCBI Taxonomy" id="197"/>
    <lineage>
        <taxon>Bacteria</taxon>
        <taxon>Pseudomonadati</taxon>
        <taxon>Campylobacterota</taxon>
        <taxon>Epsilonproteobacteria</taxon>
        <taxon>Campylobacterales</taxon>
        <taxon>Campylobacteraceae</taxon>
        <taxon>Campylobacter</taxon>
    </lineage>
</organism>
<dbReference type="PANTHER" id="PTHR35149:SF2">
    <property type="entry name" value="DUF262 DOMAIN-CONTAINING PROTEIN"/>
    <property type="match status" value="1"/>
</dbReference>
<name>Q8GN07_CAMJU</name>
<dbReference type="InterPro" id="IPR004919">
    <property type="entry name" value="GmrSD_N"/>
</dbReference>
<sequence>MSNSFLNTETLTLNDLFGKDRTYSVPKYQRNYSWSEDQWEDLWCDIEDLEKSNYPHFMGSIVLQETKDAKNIDIIDGQQRLTTLSIFMSAIIFYIDNLVKKDKDKTDNEKRKEIFNKKYLGYESSTTLKIVPKLTLNNTNNNFFTHYIINQNIPDKPTLADEDNSNYLLYKAFNFFQKKIKEKFQEEDGKIIAEYVEMIGEQLKFIVIIVQNELDAYVLFQTLNARGVELTAADLLKNYFLNLLKNEPEILNQANLMWENINNKISTEKIPDFLRSVINSQIDLVTKNRLFKEVKKNIKTSEEAFNFISKLHKLSSLYLALQNSNHSSWNDFTAQDAKYYIDILELLRFKSSLPLLLIAKEKIVDDQDFIKILKACAILSIRYSISKTRTNKLESSYNKIACNIFHSKYKNTKEIIDALKSIDIDDNDFKKSFSIYSKKATSGNDAKIVKFLLVNIERHLSGGICDEQIATIEHILPSSLNNEKVHKLGNYILLEKKYNQELKDKKFEEKISIYNKSSFKLPRYIADNFKTWDTKSIDQYQNFLAKQALALWKIQ</sequence>
<feature type="domain" description="GmrSD restriction endonucleases N-terminal" evidence="1">
    <location>
        <begin position="13"/>
        <end position="241"/>
    </location>
</feature>
<dbReference type="Proteomes" id="UP000466051">
    <property type="component" value="Unassembled WGS sequence"/>
</dbReference>
<dbReference type="Pfam" id="PF07510">
    <property type="entry name" value="GmrSD_C"/>
    <property type="match status" value="1"/>
</dbReference>
<evidence type="ECO:0000313" key="7">
    <source>
        <dbReference type="Proteomes" id="UP000466051"/>
    </source>
</evidence>
<evidence type="ECO:0000313" key="4">
    <source>
        <dbReference type="EMBL" id="EAJ9718878.1"/>
    </source>
</evidence>
<evidence type="ECO:0000313" key="6">
    <source>
        <dbReference type="Proteomes" id="UP000349590"/>
    </source>
</evidence>
<evidence type="ECO:0000259" key="1">
    <source>
        <dbReference type="Pfam" id="PF03235"/>
    </source>
</evidence>
<proteinExistence type="predicted"/>
<feature type="domain" description="GmrSD restriction endonucleases C-terminal" evidence="2">
    <location>
        <begin position="424"/>
        <end position="546"/>
    </location>
</feature>
<evidence type="ECO:0000313" key="3">
    <source>
        <dbReference type="EMBL" id="AAN33176.1"/>
    </source>
</evidence>
<dbReference type="RefSeq" id="WP_002855950.1">
    <property type="nucleotide sequence ID" value="NZ_AP028332.1"/>
</dbReference>
<dbReference type="InterPro" id="IPR011089">
    <property type="entry name" value="GmrSD_C"/>
</dbReference>
<dbReference type="EMBL" id="AANOAG010000006">
    <property type="protein sequence ID" value="EDP7180949.1"/>
    <property type="molecule type" value="Genomic_DNA"/>
</dbReference>
<accession>Q8GN07</accession>
<dbReference type="PATRIC" id="fig|197.5242.peg.1334"/>
<dbReference type="Pfam" id="PF03235">
    <property type="entry name" value="GmrSD_N"/>
    <property type="match status" value="1"/>
</dbReference>
<dbReference type="PANTHER" id="PTHR35149">
    <property type="entry name" value="SLL5132 PROTEIN"/>
    <property type="match status" value="1"/>
</dbReference>